<feature type="domain" description="PEGA" evidence="2">
    <location>
        <begin position="137"/>
        <end position="195"/>
    </location>
</feature>
<dbReference type="PANTHER" id="PTHR36194:SF1">
    <property type="entry name" value="S-LAYER-LIKE PROTEIN"/>
    <property type="match status" value="1"/>
</dbReference>
<keyword evidence="1" id="KW-1133">Transmembrane helix</keyword>
<organism evidence="3 4">
    <name type="scientific">candidate division WS6 bacterium GW2011_GWE1_34_7</name>
    <dbReference type="NCBI Taxonomy" id="1619093"/>
    <lineage>
        <taxon>Bacteria</taxon>
        <taxon>Candidatus Dojkabacteria</taxon>
    </lineage>
</organism>
<evidence type="ECO:0000313" key="4">
    <source>
        <dbReference type="Proteomes" id="UP000033866"/>
    </source>
</evidence>
<feature type="transmembrane region" description="Helical" evidence="1">
    <location>
        <begin position="7"/>
        <end position="26"/>
    </location>
</feature>
<keyword evidence="1" id="KW-0472">Membrane</keyword>
<dbReference type="AlphaFoldDB" id="A0A0G0EF43"/>
<reference evidence="3 4" key="1">
    <citation type="journal article" date="2015" name="Nature">
        <title>rRNA introns, odd ribosomes, and small enigmatic genomes across a large radiation of phyla.</title>
        <authorList>
            <person name="Brown C.T."/>
            <person name="Hug L.A."/>
            <person name="Thomas B.C."/>
            <person name="Sharon I."/>
            <person name="Castelle C.J."/>
            <person name="Singh A."/>
            <person name="Wilkins M.J."/>
            <person name="Williams K.H."/>
            <person name="Banfield J.F."/>
        </authorList>
    </citation>
    <scope>NUCLEOTIDE SEQUENCE [LARGE SCALE GENOMIC DNA]</scope>
</reference>
<feature type="domain" description="PEGA" evidence="2">
    <location>
        <begin position="44"/>
        <end position="113"/>
    </location>
</feature>
<dbReference type="GO" id="GO:0016301">
    <property type="term" value="F:kinase activity"/>
    <property type="evidence" value="ECO:0007669"/>
    <property type="project" value="UniProtKB-KW"/>
</dbReference>
<gene>
    <name evidence="3" type="ORF">UR61_C0007G0002</name>
</gene>
<dbReference type="PANTHER" id="PTHR36194">
    <property type="entry name" value="S-LAYER-LIKE PROTEIN"/>
    <property type="match status" value="1"/>
</dbReference>
<dbReference type="InterPro" id="IPR013229">
    <property type="entry name" value="PEGA"/>
</dbReference>
<dbReference type="Proteomes" id="UP000033866">
    <property type="component" value="Unassembled WGS sequence"/>
</dbReference>
<keyword evidence="3" id="KW-0418">Kinase</keyword>
<protein>
    <submittedName>
        <fullName evidence="3">Putiative protein kinase 1</fullName>
    </submittedName>
</protein>
<dbReference type="Pfam" id="PF08308">
    <property type="entry name" value="PEGA"/>
    <property type="match status" value="2"/>
</dbReference>
<dbReference type="EMBL" id="LBPV01000007">
    <property type="protein sequence ID" value="KKP65982.1"/>
    <property type="molecule type" value="Genomic_DNA"/>
</dbReference>
<keyword evidence="1" id="KW-0812">Transmembrane</keyword>
<sequence length="216" mass="24581">MNKWKSALIIIFLVVSLSVFFFFVPLDGLVKNIPILKSFYQNTTLEITTPNGKSSVKINGKDYGETPANIQNLVSGKYEVELQRTSQHEDFYKPHIFNIPLTKNTTSRINMEIGPGDYLHGVLIYYIEDNTGDSGKGKLTITSNTEDTRIYVDDEFLKNTPAANIELVSKEYKIKLRSNGYEDLEFPVIVRDGYILNIKGYQFPTPITFESEESND</sequence>
<evidence type="ECO:0000256" key="1">
    <source>
        <dbReference type="SAM" id="Phobius"/>
    </source>
</evidence>
<proteinExistence type="predicted"/>
<comment type="caution">
    <text evidence="3">The sequence shown here is derived from an EMBL/GenBank/DDBJ whole genome shotgun (WGS) entry which is preliminary data.</text>
</comment>
<accession>A0A0G0EF43</accession>
<name>A0A0G0EF43_9BACT</name>
<evidence type="ECO:0000313" key="3">
    <source>
        <dbReference type="EMBL" id="KKP65982.1"/>
    </source>
</evidence>
<keyword evidence="3" id="KW-0808">Transferase</keyword>
<evidence type="ECO:0000259" key="2">
    <source>
        <dbReference type="Pfam" id="PF08308"/>
    </source>
</evidence>